<keyword evidence="2" id="KW-1185">Reference proteome</keyword>
<name>A0A1S9PL92_9SPHI</name>
<evidence type="ECO:0000313" key="1">
    <source>
        <dbReference type="EMBL" id="OOQ61740.1"/>
    </source>
</evidence>
<dbReference type="AlphaFoldDB" id="A0A1S9PL92"/>
<dbReference type="RefSeq" id="WP_078345917.1">
    <property type="nucleotide sequence ID" value="NZ_MBTF01000001.1"/>
</dbReference>
<protein>
    <submittedName>
        <fullName evidence="1">Uncharacterized protein</fullName>
    </submittedName>
</protein>
<reference evidence="1 2" key="1">
    <citation type="submission" date="2016-07" db="EMBL/GenBank/DDBJ databases">
        <title>Genomic analysis of zinc-resistant bacterium Mucilaginibacter pedocola TBZ30.</title>
        <authorList>
            <person name="Huang J."/>
            <person name="Tang J."/>
        </authorList>
    </citation>
    <scope>NUCLEOTIDE SEQUENCE [LARGE SCALE GENOMIC DNA]</scope>
    <source>
        <strain evidence="1 2">TBZ30</strain>
    </source>
</reference>
<gene>
    <name evidence="1" type="ORF">BC343_01330</name>
</gene>
<dbReference type="Proteomes" id="UP000189739">
    <property type="component" value="Unassembled WGS sequence"/>
</dbReference>
<dbReference type="OrthoDB" id="4537544at2"/>
<dbReference type="EMBL" id="MBTF01000001">
    <property type="protein sequence ID" value="OOQ61740.1"/>
    <property type="molecule type" value="Genomic_DNA"/>
</dbReference>
<dbReference type="STRING" id="1792845.BC343_01330"/>
<proteinExistence type="predicted"/>
<sequence length="211" mass="24914">MIPNEDIQAILFKPIVNIQELIDFADGWGLNADGDFKEIDWLNTPGPIYTTFTDNCGTGQVEAMNNVGADEGYHEVIFKQPMNDYELKETLVAAFVDPFGAYYFDGSRHWNINLIIEWWEKSDERLKYILERYLDELNLPKILNRPLYGPRSPIPENYKNWLDFYQNGMKEYLEWYIFKLSKQELVLKNLDFDWTRKKELDEILASRSTGF</sequence>
<organism evidence="1 2">
    <name type="scientific">Mucilaginibacter pedocola</name>
    <dbReference type="NCBI Taxonomy" id="1792845"/>
    <lineage>
        <taxon>Bacteria</taxon>
        <taxon>Pseudomonadati</taxon>
        <taxon>Bacteroidota</taxon>
        <taxon>Sphingobacteriia</taxon>
        <taxon>Sphingobacteriales</taxon>
        <taxon>Sphingobacteriaceae</taxon>
        <taxon>Mucilaginibacter</taxon>
    </lineage>
</organism>
<comment type="caution">
    <text evidence="1">The sequence shown here is derived from an EMBL/GenBank/DDBJ whole genome shotgun (WGS) entry which is preliminary data.</text>
</comment>
<evidence type="ECO:0000313" key="2">
    <source>
        <dbReference type="Proteomes" id="UP000189739"/>
    </source>
</evidence>
<accession>A0A1S9PL92</accession>